<dbReference type="Proteomes" id="UP001153678">
    <property type="component" value="Unassembled WGS sequence"/>
</dbReference>
<reference evidence="1" key="1">
    <citation type="submission" date="2022-08" db="EMBL/GenBank/DDBJ databases">
        <authorList>
            <person name="Kallberg Y."/>
            <person name="Tangrot J."/>
            <person name="Rosling A."/>
        </authorList>
    </citation>
    <scope>NUCLEOTIDE SEQUENCE</scope>
    <source>
        <strain evidence="1">Wild A</strain>
    </source>
</reference>
<organism evidence="1 2">
    <name type="scientific">Funneliformis geosporum</name>
    <dbReference type="NCBI Taxonomy" id="1117311"/>
    <lineage>
        <taxon>Eukaryota</taxon>
        <taxon>Fungi</taxon>
        <taxon>Fungi incertae sedis</taxon>
        <taxon>Mucoromycota</taxon>
        <taxon>Glomeromycotina</taxon>
        <taxon>Glomeromycetes</taxon>
        <taxon>Glomerales</taxon>
        <taxon>Glomeraceae</taxon>
        <taxon>Funneliformis</taxon>
    </lineage>
</organism>
<feature type="non-terminal residue" evidence="1">
    <location>
        <position position="1"/>
    </location>
</feature>
<sequence>FNIDMDNPKLHSHDKNFFSQLNNLHLFDTFSVKYDQSRSNYPTHQSPMSKSRIDYIWFSAEIVSHFTNCEVLDVDSSLSDHSLVTFSFENFLDIRNKKRNIPSKKIYNYDKMT</sequence>
<evidence type="ECO:0000313" key="2">
    <source>
        <dbReference type="Proteomes" id="UP001153678"/>
    </source>
</evidence>
<dbReference type="SUPFAM" id="SSF56219">
    <property type="entry name" value="DNase I-like"/>
    <property type="match status" value="1"/>
</dbReference>
<protein>
    <submittedName>
        <fullName evidence="1">12620_t:CDS:1</fullName>
    </submittedName>
</protein>
<comment type="caution">
    <text evidence="1">The sequence shown here is derived from an EMBL/GenBank/DDBJ whole genome shotgun (WGS) entry which is preliminary data.</text>
</comment>
<accession>A0A9W4TB96</accession>
<feature type="non-terminal residue" evidence="1">
    <location>
        <position position="113"/>
    </location>
</feature>
<keyword evidence="2" id="KW-1185">Reference proteome</keyword>
<proteinExistence type="predicted"/>
<dbReference type="AlphaFoldDB" id="A0A9W4TB96"/>
<evidence type="ECO:0000313" key="1">
    <source>
        <dbReference type="EMBL" id="CAI2200745.1"/>
    </source>
</evidence>
<name>A0A9W4TB96_9GLOM</name>
<dbReference type="EMBL" id="CAMKVN010025285">
    <property type="protein sequence ID" value="CAI2200745.1"/>
    <property type="molecule type" value="Genomic_DNA"/>
</dbReference>
<dbReference type="Gene3D" id="3.60.10.10">
    <property type="entry name" value="Endonuclease/exonuclease/phosphatase"/>
    <property type="match status" value="1"/>
</dbReference>
<gene>
    <name evidence="1" type="ORF">FWILDA_LOCUS19720</name>
</gene>
<dbReference type="InterPro" id="IPR036691">
    <property type="entry name" value="Endo/exonu/phosph_ase_sf"/>
</dbReference>